<feature type="chain" id="PRO_5009524064" description="DUF5666 domain-containing protein" evidence="1">
    <location>
        <begin position="33"/>
        <end position="275"/>
    </location>
</feature>
<evidence type="ECO:0000313" key="4">
    <source>
        <dbReference type="Proteomes" id="UP000178572"/>
    </source>
</evidence>
<dbReference type="Pfam" id="PF18914">
    <property type="entry name" value="DUF5666"/>
    <property type="match status" value="1"/>
</dbReference>
<dbReference type="EMBL" id="MFLN01000038">
    <property type="protein sequence ID" value="OGG66780.1"/>
    <property type="molecule type" value="Genomic_DNA"/>
</dbReference>
<protein>
    <recommendedName>
        <fullName evidence="2">DUF5666 domain-containing protein</fullName>
    </recommendedName>
</protein>
<organism evidence="3 4">
    <name type="scientific">Candidatus Kaiserbacteria bacterium RIFCSPHIGHO2_02_FULL_59_21</name>
    <dbReference type="NCBI Taxonomy" id="1798500"/>
    <lineage>
        <taxon>Bacteria</taxon>
        <taxon>Candidatus Kaiseribacteriota</taxon>
    </lineage>
</organism>
<evidence type="ECO:0000313" key="3">
    <source>
        <dbReference type="EMBL" id="OGG66780.1"/>
    </source>
</evidence>
<gene>
    <name evidence="3" type="ORF">A3C21_03680</name>
</gene>
<evidence type="ECO:0000259" key="2">
    <source>
        <dbReference type="Pfam" id="PF18914"/>
    </source>
</evidence>
<dbReference type="InterPro" id="IPR043724">
    <property type="entry name" value="DUF5666"/>
</dbReference>
<reference evidence="3 4" key="1">
    <citation type="journal article" date="2016" name="Nat. Commun.">
        <title>Thousands of microbial genomes shed light on interconnected biogeochemical processes in an aquifer system.</title>
        <authorList>
            <person name="Anantharaman K."/>
            <person name="Brown C.T."/>
            <person name="Hug L.A."/>
            <person name="Sharon I."/>
            <person name="Castelle C.J."/>
            <person name="Probst A.J."/>
            <person name="Thomas B.C."/>
            <person name="Singh A."/>
            <person name="Wilkins M.J."/>
            <person name="Karaoz U."/>
            <person name="Brodie E.L."/>
            <person name="Williams K.H."/>
            <person name="Hubbard S.S."/>
            <person name="Banfield J.F."/>
        </authorList>
    </citation>
    <scope>NUCLEOTIDE SEQUENCE [LARGE SCALE GENOMIC DNA]</scope>
</reference>
<sequence length="275" mass="28763">MNKRKELSFKSTAYLLAAVVALGIGLATITHADEGENRDRGRENRGPGNGFFNLFGKFDLRAPDFRVRIEDDNDVRVRGATVTATSTSGFTATSNTPPFTFNVQTDSSTKFEIKGSGRGSIADIAVGDTVNFRGVAVSDTTSTVTVKATNVENKTAHPKSPKTAGQVSIKGTVESVSTTAGTLVIVGRNGTTTVSVSGTTSIKNDEGNTLALANLATGSEVKVSGTLNASTQVFAAAKVVVEDDDDGDGIRAEGVARFIARLEALIAQLKLRFGL</sequence>
<evidence type="ECO:0000256" key="1">
    <source>
        <dbReference type="SAM" id="SignalP"/>
    </source>
</evidence>
<keyword evidence="1" id="KW-0732">Signal</keyword>
<comment type="caution">
    <text evidence="3">The sequence shown here is derived from an EMBL/GenBank/DDBJ whole genome shotgun (WGS) entry which is preliminary data.</text>
</comment>
<accession>A0A1F6DZQ3</accession>
<feature type="signal peptide" evidence="1">
    <location>
        <begin position="1"/>
        <end position="32"/>
    </location>
</feature>
<dbReference type="AlphaFoldDB" id="A0A1F6DZQ3"/>
<name>A0A1F6DZQ3_9BACT</name>
<dbReference type="Proteomes" id="UP000178572">
    <property type="component" value="Unassembled WGS sequence"/>
</dbReference>
<feature type="domain" description="DUF5666" evidence="2">
    <location>
        <begin position="170"/>
        <end position="235"/>
    </location>
</feature>
<proteinExistence type="predicted"/>